<proteinExistence type="predicted"/>
<name>A0AAV9IDE7_9RHOD</name>
<dbReference type="GO" id="GO:0005524">
    <property type="term" value="F:ATP binding"/>
    <property type="evidence" value="ECO:0007669"/>
    <property type="project" value="InterPro"/>
</dbReference>
<gene>
    <name evidence="4" type="ORF">GAYE_SCF09G3143</name>
</gene>
<feature type="compositionally biased region" description="Low complexity" evidence="1">
    <location>
        <begin position="147"/>
        <end position="170"/>
    </location>
</feature>
<dbReference type="CDD" id="cd02035">
    <property type="entry name" value="ArsA"/>
    <property type="match status" value="1"/>
</dbReference>
<evidence type="ECO:0000259" key="3">
    <source>
        <dbReference type="Pfam" id="PF02374"/>
    </source>
</evidence>
<comment type="caution">
    <text evidence="4">The sequence shown here is derived from an EMBL/GenBank/DDBJ whole genome shotgun (WGS) entry which is preliminary data.</text>
</comment>
<dbReference type="Gene3D" id="3.40.50.300">
    <property type="entry name" value="P-loop containing nucleotide triphosphate hydrolases"/>
    <property type="match status" value="1"/>
</dbReference>
<sequence length="526" mass="59685">MMDWENRSEESTRMTLGFVYQPICCFFRRQQPQQYRWSPCNKWSRSTTRTRYKFWMATPSKKGQENKSEQQQQQVTIQTEAALPNQHWMWLKRKFNSPFALAGFLIIAIVSLTMGSKKQKRRITGLEEERVKPQSFIDSLKKEQAPTTTTTTTTSNNNNSSTQTTTTTTTRGDSGFRAYPGKAVTSDEALDLLEDNRKKFIIVGGKGGVGKTSMSSALATKFADAGKKTLIISTDPAHSLSDVFDQNLSRGEAIQVIGIDNLFAMEVNPNDLKDTFKLLPASQRNELLGMGDMGLDELDSLFETLPPGFDEAVALVEIIRLIQGDPQYAKYEKIVFDTAPTGHTLRLLSLPDFLDGFVGKFLSMKNKFSNVMNSFKGMFGGQEKDNLDSADLQELKNSMKIVRDLFRDEQQTEFIVATIPNMMAISESVRLVKELYKERIPVRHLFVNQVQVENNHCSFCCARYKEHKANLQYIREQFQGLRITPVQCFDREIRGLYALRTMANQLFPAHNKQPTVASNDSLTSPL</sequence>
<dbReference type="NCBIfam" id="TIGR00345">
    <property type="entry name" value="GET3_arsA_TRC40"/>
    <property type="match status" value="1"/>
</dbReference>
<evidence type="ECO:0000313" key="4">
    <source>
        <dbReference type="EMBL" id="KAK4525236.1"/>
    </source>
</evidence>
<organism evidence="4 5">
    <name type="scientific">Galdieria yellowstonensis</name>
    <dbReference type="NCBI Taxonomy" id="3028027"/>
    <lineage>
        <taxon>Eukaryota</taxon>
        <taxon>Rhodophyta</taxon>
        <taxon>Bangiophyceae</taxon>
        <taxon>Galdieriales</taxon>
        <taxon>Galdieriaceae</taxon>
        <taxon>Galdieria</taxon>
    </lineage>
</organism>
<keyword evidence="2" id="KW-0812">Transmembrane</keyword>
<dbReference type="SUPFAM" id="SSF52540">
    <property type="entry name" value="P-loop containing nucleoside triphosphate hydrolases"/>
    <property type="match status" value="1"/>
</dbReference>
<dbReference type="InterPro" id="IPR025723">
    <property type="entry name" value="ArsA/GET3_ATPase-like"/>
</dbReference>
<dbReference type="Proteomes" id="UP001300502">
    <property type="component" value="Unassembled WGS sequence"/>
</dbReference>
<keyword evidence="2" id="KW-1133">Transmembrane helix</keyword>
<dbReference type="InterPro" id="IPR016300">
    <property type="entry name" value="ATPase_ArsA/GET3"/>
</dbReference>
<protein>
    <recommendedName>
        <fullName evidence="3">ArsA/GET3 Anion-transporting ATPase-like domain-containing protein</fullName>
    </recommendedName>
</protein>
<dbReference type="PANTHER" id="PTHR10803">
    <property type="entry name" value="ARSENICAL PUMP-DRIVING ATPASE ARSENITE-TRANSLOCATING ATPASE"/>
    <property type="match status" value="1"/>
</dbReference>
<dbReference type="InterPro" id="IPR027417">
    <property type="entry name" value="P-loop_NTPase"/>
</dbReference>
<dbReference type="GO" id="GO:0016887">
    <property type="term" value="F:ATP hydrolysis activity"/>
    <property type="evidence" value="ECO:0007669"/>
    <property type="project" value="InterPro"/>
</dbReference>
<dbReference type="Pfam" id="PF02374">
    <property type="entry name" value="ArsA_ATPase"/>
    <property type="match status" value="1"/>
</dbReference>
<keyword evidence="5" id="KW-1185">Reference proteome</keyword>
<feature type="region of interest" description="Disordered" evidence="1">
    <location>
        <begin position="139"/>
        <end position="178"/>
    </location>
</feature>
<evidence type="ECO:0000256" key="1">
    <source>
        <dbReference type="SAM" id="MobiDB-lite"/>
    </source>
</evidence>
<dbReference type="GO" id="GO:0071816">
    <property type="term" value="P:tail-anchored membrane protein insertion into ER membrane"/>
    <property type="evidence" value="ECO:0007669"/>
    <property type="project" value="TreeGrafter"/>
</dbReference>
<feature type="transmembrane region" description="Helical" evidence="2">
    <location>
        <begin position="95"/>
        <end position="114"/>
    </location>
</feature>
<keyword evidence="2" id="KW-0472">Membrane</keyword>
<accession>A0AAV9IDE7</accession>
<dbReference type="EMBL" id="JANCYU010000029">
    <property type="protein sequence ID" value="KAK4525236.1"/>
    <property type="molecule type" value="Genomic_DNA"/>
</dbReference>
<evidence type="ECO:0000256" key="2">
    <source>
        <dbReference type="SAM" id="Phobius"/>
    </source>
</evidence>
<dbReference type="AlphaFoldDB" id="A0AAV9IDE7"/>
<dbReference type="GO" id="GO:0043529">
    <property type="term" value="C:GET complex"/>
    <property type="evidence" value="ECO:0007669"/>
    <property type="project" value="TreeGrafter"/>
</dbReference>
<feature type="domain" description="ArsA/GET3 Anion-transporting ATPase-like" evidence="3">
    <location>
        <begin position="199"/>
        <end position="506"/>
    </location>
</feature>
<reference evidence="4 5" key="1">
    <citation type="submission" date="2022-07" db="EMBL/GenBank/DDBJ databases">
        <title>Genome-wide signatures of adaptation to extreme environments.</title>
        <authorList>
            <person name="Cho C.H."/>
            <person name="Yoon H.S."/>
        </authorList>
    </citation>
    <scope>NUCLEOTIDE SEQUENCE [LARGE SCALE GENOMIC DNA]</scope>
    <source>
        <strain evidence="4 5">108.79 E11</strain>
    </source>
</reference>
<evidence type="ECO:0000313" key="5">
    <source>
        <dbReference type="Proteomes" id="UP001300502"/>
    </source>
</evidence>
<dbReference type="PANTHER" id="PTHR10803:SF0">
    <property type="entry name" value="ATPASE GET3B"/>
    <property type="match status" value="1"/>
</dbReference>